<dbReference type="InterPro" id="IPR011057">
    <property type="entry name" value="Mss4-like_sf"/>
</dbReference>
<name>A0A514BSD6_9GAMM</name>
<dbReference type="RefSeq" id="WP_141623647.1">
    <property type="nucleotide sequence ID" value="NZ_CP041242.1"/>
</dbReference>
<reference evidence="1 2" key="1">
    <citation type="submission" date="2019-06" db="EMBL/GenBank/DDBJ databases">
        <title>Lysobacter alkalisoli sp. nov. isolated from saline-alkali soil.</title>
        <authorList>
            <person name="Sun J.-Q."/>
            <person name="Xu L."/>
        </authorList>
    </citation>
    <scope>NUCLEOTIDE SEQUENCE [LARGE SCALE GENOMIC DNA]</scope>
    <source>
        <strain evidence="1 2">SJ-36</strain>
    </source>
</reference>
<dbReference type="SUPFAM" id="SSF51316">
    <property type="entry name" value="Mss4-like"/>
    <property type="match status" value="1"/>
</dbReference>
<dbReference type="KEGG" id="lyj:FKV23_09580"/>
<dbReference type="AlphaFoldDB" id="A0A514BSD6"/>
<evidence type="ECO:0000313" key="1">
    <source>
        <dbReference type="EMBL" id="QDH70312.1"/>
    </source>
</evidence>
<organism evidence="1 2">
    <name type="scientific">Marilutibacter alkalisoli</name>
    <dbReference type="NCBI Taxonomy" id="2591633"/>
    <lineage>
        <taxon>Bacteria</taxon>
        <taxon>Pseudomonadati</taxon>
        <taxon>Pseudomonadota</taxon>
        <taxon>Gammaproteobacteria</taxon>
        <taxon>Lysobacterales</taxon>
        <taxon>Lysobacteraceae</taxon>
        <taxon>Marilutibacter</taxon>
    </lineage>
</organism>
<dbReference type="Gene3D" id="3.90.1590.10">
    <property type="entry name" value="glutathione-dependent formaldehyde- activating enzyme (gfa)"/>
    <property type="match status" value="1"/>
</dbReference>
<keyword evidence="2" id="KW-1185">Reference proteome</keyword>
<evidence type="ECO:0008006" key="3">
    <source>
        <dbReference type="Google" id="ProtNLM"/>
    </source>
</evidence>
<dbReference type="OrthoDB" id="4188830at2"/>
<dbReference type="EMBL" id="CP041242">
    <property type="protein sequence ID" value="QDH70312.1"/>
    <property type="molecule type" value="Genomic_DNA"/>
</dbReference>
<evidence type="ECO:0000313" key="2">
    <source>
        <dbReference type="Proteomes" id="UP000317199"/>
    </source>
</evidence>
<sequence>MSLTQQLACACGEVQLIVEKTPIVSVDCCCDSCRAAGLRLERLAGARPVLDPHGGTRFVLYRKDRVRFIAGFERMKEFRLSSGAGTRRVVAGCCNTPVFLELEAGHWLSLYGGLWPAGTLPPLQMRTMTGDLADASILPGNVPNSERHSLPFFAKLLKAWICMGFRNPKIAIKEEIDVPG</sequence>
<protein>
    <recommendedName>
        <fullName evidence="3">CENP-V/GFA domain-containing protein</fullName>
    </recommendedName>
</protein>
<accession>A0A514BSD6</accession>
<dbReference type="Proteomes" id="UP000317199">
    <property type="component" value="Chromosome"/>
</dbReference>
<proteinExistence type="predicted"/>
<gene>
    <name evidence="1" type="ORF">FKV23_09580</name>
</gene>